<proteinExistence type="predicted"/>
<accession>A0A382DHB1</accession>
<gene>
    <name evidence="2" type="ORF">METZ01_LOCUS189915</name>
</gene>
<evidence type="ECO:0000313" key="2">
    <source>
        <dbReference type="EMBL" id="SVB37061.1"/>
    </source>
</evidence>
<evidence type="ECO:0000259" key="1">
    <source>
        <dbReference type="Pfam" id="PF01869"/>
    </source>
</evidence>
<name>A0A382DHB1_9ZZZZ</name>
<dbReference type="PANTHER" id="PTHR43190:SF3">
    <property type="entry name" value="N-ACETYL-D-GLUCOSAMINE KINASE"/>
    <property type="match status" value="1"/>
</dbReference>
<feature type="domain" description="ATPase BadF/BadG/BcrA/BcrD type" evidence="1">
    <location>
        <begin position="2"/>
        <end position="165"/>
    </location>
</feature>
<protein>
    <recommendedName>
        <fullName evidence="1">ATPase BadF/BadG/BcrA/BcrD type domain-containing protein</fullName>
    </recommendedName>
</protein>
<dbReference type="Pfam" id="PF01869">
    <property type="entry name" value="BcrAD_BadFG"/>
    <property type="match status" value="1"/>
</dbReference>
<dbReference type="EMBL" id="UINC01039092">
    <property type="protein sequence ID" value="SVB37061.1"/>
    <property type="molecule type" value="Genomic_DNA"/>
</dbReference>
<dbReference type="InterPro" id="IPR052519">
    <property type="entry name" value="Euk-type_GlcNAc_Kinase"/>
</dbReference>
<dbReference type="Gene3D" id="3.30.420.40">
    <property type="match status" value="2"/>
</dbReference>
<dbReference type="InterPro" id="IPR043129">
    <property type="entry name" value="ATPase_NBD"/>
</dbReference>
<sequence length="165" mass="17100">MGIDAGGSTLRVGVFSETLECLHLEEFQETANPSIIGFEKVGRLLRSSVLETLQKASLEPAEVHCIGAGMAGAAQATEWLKKEFASLFPQSRITVAPDYEIALIGAHGKRYGILILSGTGSSACGINGSGESAHSGGWGYLIGDEGGGYWLGLQTLKSAANAADG</sequence>
<dbReference type="SUPFAM" id="SSF53067">
    <property type="entry name" value="Actin-like ATPase domain"/>
    <property type="match status" value="1"/>
</dbReference>
<dbReference type="AlphaFoldDB" id="A0A382DHB1"/>
<dbReference type="InterPro" id="IPR002731">
    <property type="entry name" value="ATPase_BadF"/>
</dbReference>
<dbReference type="PANTHER" id="PTHR43190">
    <property type="entry name" value="N-ACETYL-D-GLUCOSAMINE KINASE"/>
    <property type="match status" value="1"/>
</dbReference>
<organism evidence="2">
    <name type="scientific">marine metagenome</name>
    <dbReference type="NCBI Taxonomy" id="408172"/>
    <lineage>
        <taxon>unclassified sequences</taxon>
        <taxon>metagenomes</taxon>
        <taxon>ecological metagenomes</taxon>
    </lineage>
</organism>
<reference evidence="2" key="1">
    <citation type="submission" date="2018-05" db="EMBL/GenBank/DDBJ databases">
        <authorList>
            <person name="Lanie J.A."/>
            <person name="Ng W.-L."/>
            <person name="Kazmierczak K.M."/>
            <person name="Andrzejewski T.M."/>
            <person name="Davidsen T.M."/>
            <person name="Wayne K.J."/>
            <person name="Tettelin H."/>
            <person name="Glass J.I."/>
            <person name="Rusch D."/>
            <person name="Podicherti R."/>
            <person name="Tsui H.-C.T."/>
            <person name="Winkler M.E."/>
        </authorList>
    </citation>
    <scope>NUCLEOTIDE SEQUENCE</scope>
</reference>
<feature type="non-terminal residue" evidence="2">
    <location>
        <position position="165"/>
    </location>
</feature>